<sequence>MFTYLSVYRISGRPQDGAVTVRNDRQELRRDLRMRSTGYNPVSWHSIGSHGYTSILPYTVKSGDHVIKRSPAII</sequence>
<dbReference type="EMBL" id="JAAGNN010000024">
    <property type="protein sequence ID" value="KAF4072883.1"/>
    <property type="molecule type" value="Genomic_DNA"/>
</dbReference>
<keyword evidence="2" id="KW-1185">Reference proteome</keyword>
<name>A0A7J5ZQX8_AMEME</name>
<organism evidence="1 2">
    <name type="scientific">Ameiurus melas</name>
    <name type="common">Black bullhead</name>
    <name type="synonym">Silurus melas</name>
    <dbReference type="NCBI Taxonomy" id="219545"/>
    <lineage>
        <taxon>Eukaryota</taxon>
        <taxon>Metazoa</taxon>
        <taxon>Chordata</taxon>
        <taxon>Craniata</taxon>
        <taxon>Vertebrata</taxon>
        <taxon>Euteleostomi</taxon>
        <taxon>Actinopterygii</taxon>
        <taxon>Neopterygii</taxon>
        <taxon>Teleostei</taxon>
        <taxon>Ostariophysi</taxon>
        <taxon>Siluriformes</taxon>
        <taxon>Ictaluridae</taxon>
        <taxon>Ameiurus</taxon>
    </lineage>
</organism>
<dbReference type="AlphaFoldDB" id="A0A7J5ZQX8"/>
<protein>
    <submittedName>
        <fullName evidence="1">Uncharacterized protein</fullName>
    </submittedName>
</protein>
<accession>A0A7J5ZQX8</accession>
<gene>
    <name evidence="1" type="ORF">AMELA_G00252580</name>
</gene>
<reference evidence="1 2" key="1">
    <citation type="submission" date="2020-02" db="EMBL/GenBank/DDBJ databases">
        <title>A chromosome-scale genome assembly of the black bullhead catfish (Ameiurus melas).</title>
        <authorList>
            <person name="Wen M."/>
            <person name="Zham M."/>
            <person name="Cabau C."/>
            <person name="Klopp C."/>
            <person name="Donnadieu C."/>
            <person name="Roques C."/>
            <person name="Bouchez O."/>
            <person name="Lampietro C."/>
            <person name="Jouanno E."/>
            <person name="Herpin A."/>
            <person name="Louis A."/>
            <person name="Berthelot C."/>
            <person name="Parey E."/>
            <person name="Roest-Crollius H."/>
            <person name="Braasch I."/>
            <person name="Postlethwait J."/>
            <person name="Robinson-Rechavi M."/>
            <person name="Echchiki A."/>
            <person name="Begum T."/>
            <person name="Montfort J."/>
            <person name="Schartl M."/>
            <person name="Bobe J."/>
            <person name="Guiguen Y."/>
        </authorList>
    </citation>
    <scope>NUCLEOTIDE SEQUENCE [LARGE SCALE GENOMIC DNA]</scope>
    <source>
        <strain evidence="1">M_S1</strain>
        <tissue evidence="1">Blood</tissue>
    </source>
</reference>
<comment type="caution">
    <text evidence="1">The sequence shown here is derived from an EMBL/GenBank/DDBJ whole genome shotgun (WGS) entry which is preliminary data.</text>
</comment>
<evidence type="ECO:0000313" key="1">
    <source>
        <dbReference type="EMBL" id="KAF4072883.1"/>
    </source>
</evidence>
<dbReference type="Proteomes" id="UP000593565">
    <property type="component" value="Unassembled WGS sequence"/>
</dbReference>
<evidence type="ECO:0000313" key="2">
    <source>
        <dbReference type="Proteomes" id="UP000593565"/>
    </source>
</evidence>
<proteinExistence type="predicted"/>